<organism evidence="1 2">
    <name type="scientific">Flavobacterium solisilvae</name>
    <dbReference type="NCBI Taxonomy" id="1852019"/>
    <lineage>
        <taxon>Bacteria</taxon>
        <taxon>Pseudomonadati</taxon>
        <taxon>Bacteroidota</taxon>
        <taxon>Flavobacteriia</taxon>
        <taxon>Flavobacteriales</taxon>
        <taxon>Flavobacteriaceae</taxon>
        <taxon>Flavobacterium</taxon>
    </lineage>
</organism>
<sequence length="114" mass="13260">MIKAKVNRKDYDILVSEPWDFVSLDGKNLIKGEIIDIVSESCVIYKTNHKLQFENKEGNILILSPRHREDNFENLIDEKLTFNCNLLMSNIELTENENVLKTNSKFVLIASFKK</sequence>
<keyword evidence="2" id="KW-1185">Reference proteome</keyword>
<evidence type="ECO:0000313" key="2">
    <source>
        <dbReference type="Proteomes" id="UP000767947"/>
    </source>
</evidence>
<proteinExistence type="predicted"/>
<dbReference type="RefSeq" id="WP_169524763.1">
    <property type="nucleotide sequence ID" value="NZ_JAAMPT010000209.1"/>
</dbReference>
<dbReference type="Proteomes" id="UP000767947">
    <property type="component" value="Unassembled WGS sequence"/>
</dbReference>
<protein>
    <submittedName>
        <fullName evidence="1">Uncharacterized protein</fullName>
    </submittedName>
</protein>
<comment type="caution">
    <text evidence="1">The sequence shown here is derived from an EMBL/GenBank/DDBJ whole genome shotgun (WGS) entry which is preliminary data.</text>
</comment>
<gene>
    <name evidence="1" type="ORF">G6042_12375</name>
</gene>
<reference evidence="1 2" key="1">
    <citation type="submission" date="2020-02" db="EMBL/GenBank/DDBJ databases">
        <title>Flavobacterium sp. genome.</title>
        <authorList>
            <person name="Jung H.S."/>
            <person name="Baek J.H."/>
            <person name="Jeon C.O."/>
        </authorList>
    </citation>
    <scope>NUCLEOTIDE SEQUENCE [LARGE SCALE GENOMIC DNA]</scope>
    <source>
        <strain evidence="1 2">SE-s27</strain>
    </source>
</reference>
<evidence type="ECO:0000313" key="1">
    <source>
        <dbReference type="EMBL" id="NMH26062.1"/>
    </source>
</evidence>
<dbReference type="EMBL" id="JAAMPT010000209">
    <property type="protein sequence ID" value="NMH26062.1"/>
    <property type="molecule type" value="Genomic_DNA"/>
</dbReference>
<name>A0ABX1QV49_9FLAO</name>
<accession>A0ABX1QV49</accession>